<dbReference type="Proteomes" id="UP001234178">
    <property type="component" value="Unassembled WGS sequence"/>
</dbReference>
<accession>A0ABR0A5R9</accession>
<gene>
    <name evidence="1" type="ORF">OUZ56_002458</name>
</gene>
<evidence type="ECO:0008006" key="3">
    <source>
        <dbReference type="Google" id="ProtNLM"/>
    </source>
</evidence>
<protein>
    <recommendedName>
        <fullName evidence="3">Secreted protein</fullName>
    </recommendedName>
</protein>
<organism evidence="1 2">
    <name type="scientific">Daphnia magna</name>
    <dbReference type="NCBI Taxonomy" id="35525"/>
    <lineage>
        <taxon>Eukaryota</taxon>
        <taxon>Metazoa</taxon>
        <taxon>Ecdysozoa</taxon>
        <taxon>Arthropoda</taxon>
        <taxon>Crustacea</taxon>
        <taxon>Branchiopoda</taxon>
        <taxon>Diplostraca</taxon>
        <taxon>Cladocera</taxon>
        <taxon>Anomopoda</taxon>
        <taxon>Daphniidae</taxon>
        <taxon>Daphnia</taxon>
    </lineage>
</organism>
<comment type="caution">
    <text evidence="1">The sequence shown here is derived from an EMBL/GenBank/DDBJ whole genome shotgun (WGS) entry which is preliminary data.</text>
</comment>
<name>A0ABR0A5R9_9CRUS</name>
<dbReference type="EMBL" id="JAOYFB010000036">
    <property type="protein sequence ID" value="KAK4020486.1"/>
    <property type="molecule type" value="Genomic_DNA"/>
</dbReference>
<proteinExistence type="predicted"/>
<sequence>MTVRRNVLVLIRRTSSTCALCFSSPLGIDLKGRIENLQQSMVWFNHTGARTYSSLVFDVTRGQLIVAASVCV</sequence>
<evidence type="ECO:0000313" key="2">
    <source>
        <dbReference type="Proteomes" id="UP001234178"/>
    </source>
</evidence>
<evidence type="ECO:0000313" key="1">
    <source>
        <dbReference type="EMBL" id="KAK4020486.1"/>
    </source>
</evidence>
<reference evidence="1 2" key="1">
    <citation type="journal article" date="2023" name="Nucleic Acids Res.">
        <title>The hologenome of Daphnia magna reveals possible DNA methylation and microbiome-mediated evolution of the host genome.</title>
        <authorList>
            <person name="Chaturvedi A."/>
            <person name="Li X."/>
            <person name="Dhandapani V."/>
            <person name="Marshall H."/>
            <person name="Kissane S."/>
            <person name="Cuenca-Cambronero M."/>
            <person name="Asole G."/>
            <person name="Calvet F."/>
            <person name="Ruiz-Romero M."/>
            <person name="Marangio P."/>
            <person name="Guigo R."/>
            <person name="Rago D."/>
            <person name="Mirbahai L."/>
            <person name="Eastwood N."/>
            <person name="Colbourne J.K."/>
            <person name="Zhou J."/>
            <person name="Mallon E."/>
            <person name="Orsini L."/>
        </authorList>
    </citation>
    <scope>NUCLEOTIDE SEQUENCE [LARGE SCALE GENOMIC DNA]</scope>
    <source>
        <strain evidence="1">LRV0_1</strain>
    </source>
</reference>
<keyword evidence="2" id="KW-1185">Reference proteome</keyword>